<comment type="caution">
    <text evidence="1">The sequence shown here is derived from an EMBL/GenBank/DDBJ whole genome shotgun (WGS) entry which is preliminary data.</text>
</comment>
<protein>
    <submittedName>
        <fullName evidence="1">Uncharacterized protein</fullName>
    </submittedName>
</protein>
<dbReference type="AlphaFoldDB" id="A0AAV2Q1X6"/>
<dbReference type="Proteomes" id="UP001497623">
    <property type="component" value="Unassembled WGS sequence"/>
</dbReference>
<proteinExistence type="predicted"/>
<reference evidence="1 2" key="1">
    <citation type="submission" date="2024-05" db="EMBL/GenBank/DDBJ databases">
        <authorList>
            <person name="Wallberg A."/>
        </authorList>
    </citation>
    <scope>NUCLEOTIDE SEQUENCE [LARGE SCALE GENOMIC DNA]</scope>
</reference>
<organism evidence="1 2">
    <name type="scientific">Meganyctiphanes norvegica</name>
    <name type="common">Northern krill</name>
    <name type="synonym">Thysanopoda norvegica</name>
    <dbReference type="NCBI Taxonomy" id="48144"/>
    <lineage>
        <taxon>Eukaryota</taxon>
        <taxon>Metazoa</taxon>
        <taxon>Ecdysozoa</taxon>
        <taxon>Arthropoda</taxon>
        <taxon>Crustacea</taxon>
        <taxon>Multicrustacea</taxon>
        <taxon>Malacostraca</taxon>
        <taxon>Eumalacostraca</taxon>
        <taxon>Eucarida</taxon>
        <taxon>Euphausiacea</taxon>
        <taxon>Euphausiidae</taxon>
        <taxon>Meganyctiphanes</taxon>
    </lineage>
</organism>
<keyword evidence="2" id="KW-1185">Reference proteome</keyword>
<evidence type="ECO:0000313" key="1">
    <source>
        <dbReference type="EMBL" id="CAL4068754.1"/>
    </source>
</evidence>
<dbReference type="EMBL" id="CAXKWB010003259">
    <property type="protein sequence ID" value="CAL4068754.1"/>
    <property type="molecule type" value="Genomic_DNA"/>
</dbReference>
<name>A0AAV2Q1X6_MEGNR</name>
<accession>A0AAV2Q1X6</accession>
<evidence type="ECO:0000313" key="2">
    <source>
        <dbReference type="Proteomes" id="UP001497623"/>
    </source>
</evidence>
<sequence length="100" mass="11270">MRMVTLKKTEDGELNNSKPIILKKINSSLGESKDVIVNDLVPVSLLREPVVVVPSENRRSGVVFCKKRVRFSITKMDTDTNFKVTLSIKKEADGCPVFYK</sequence>
<feature type="non-terminal residue" evidence="1">
    <location>
        <position position="100"/>
    </location>
</feature>
<gene>
    <name evidence="1" type="ORF">MNOR_LOCUS7422</name>
</gene>